<reference evidence="5 6" key="1">
    <citation type="journal article" date="2018" name="PLoS Genet.">
        <title>Population sequencing reveals clonal diversity and ancestral inbreeding in the grapevine cultivar Chardonnay.</title>
        <authorList>
            <person name="Roach M.J."/>
            <person name="Johnson D.L."/>
            <person name="Bohlmann J."/>
            <person name="van Vuuren H.J."/>
            <person name="Jones S.J."/>
            <person name="Pretorius I.S."/>
            <person name="Schmidt S.A."/>
            <person name="Borneman A.R."/>
        </authorList>
    </citation>
    <scope>NUCLEOTIDE SEQUENCE [LARGE SCALE GENOMIC DNA]</scope>
    <source>
        <strain evidence="6">cv. Chardonnay</strain>
        <tissue evidence="5">Leaf</tissue>
    </source>
</reference>
<dbReference type="InterPro" id="IPR050505">
    <property type="entry name" value="WDR55/POC1"/>
</dbReference>
<dbReference type="PANTHER" id="PTHR44019">
    <property type="entry name" value="WD REPEAT-CONTAINING PROTEIN 55"/>
    <property type="match status" value="1"/>
</dbReference>
<name>A0A438GHG4_VITVI</name>
<feature type="repeat" description="WD" evidence="3">
    <location>
        <begin position="248"/>
        <end position="290"/>
    </location>
</feature>
<dbReference type="InterPro" id="IPR019775">
    <property type="entry name" value="WD40_repeat_CS"/>
</dbReference>
<dbReference type="EMBL" id="QGNW01000433">
    <property type="protein sequence ID" value="RVW71646.1"/>
    <property type="molecule type" value="Genomic_DNA"/>
</dbReference>
<dbReference type="AlphaFoldDB" id="A0A438GHG4"/>
<organism evidence="5 6">
    <name type="scientific">Vitis vinifera</name>
    <name type="common">Grape</name>
    <dbReference type="NCBI Taxonomy" id="29760"/>
    <lineage>
        <taxon>Eukaryota</taxon>
        <taxon>Viridiplantae</taxon>
        <taxon>Streptophyta</taxon>
        <taxon>Embryophyta</taxon>
        <taxon>Tracheophyta</taxon>
        <taxon>Spermatophyta</taxon>
        <taxon>Magnoliopsida</taxon>
        <taxon>eudicotyledons</taxon>
        <taxon>Gunneridae</taxon>
        <taxon>Pentapetalae</taxon>
        <taxon>rosids</taxon>
        <taxon>Vitales</taxon>
        <taxon>Vitaceae</taxon>
        <taxon>Viteae</taxon>
        <taxon>Vitis</taxon>
    </lineage>
</organism>
<evidence type="ECO:0000256" key="1">
    <source>
        <dbReference type="ARBA" id="ARBA00022574"/>
    </source>
</evidence>
<feature type="compositionally biased region" description="Polar residues" evidence="4">
    <location>
        <begin position="17"/>
        <end position="27"/>
    </location>
</feature>
<feature type="repeat" description="WD" evidence="3">
    <location>
        <begin position="196"/>
        <end position="235"/>
    </location>
</feature>
<dbReference type="InterPro" id="IPR020472">
    <property type="entry name" value="WD40_PAC1"/>
</dbReference>
<dbReference type="InterPro" id="IPR015943">
    <property type="entry name" value="WD40/YVTN_repeat-like_dom_sf"/>
</dbReference>
<evidence type="ECO:0000256" key="2">
    <source>
        <dbReference type="ARBA" id="ARBA00022737"/>
    </source>
</evidence>
<proteinExistence type="predicted"/>
<dbReference type="Pfam" id="PF00400">
    <property type="entry name" value="WD40"/>
    <property type="match status" value="3"/>
</dbReference>
<evidence type="ECO:0000313" key="6">
    <source>
        <dbReference type="Proteomes" id="UP000288805"/>
    </source>
</evidence>
<dbReference type="Proteomes" id="UP000288805">
    <property type="component" value="Unassembled WGS sequence"/>
</dbReference>
<keyword evidence="2" id="KW-0677">Repeat</keyword>
<comment type="caution">
    <text evidence="5">The sequence shown here is derived from an EMBL/GenBank/DDBJ whole genome shotgun (WGS) entry which is preliminary data.</text>
</comment>
<gene>
    <name evidence="5" type="primary">sel-10</name>
    <name evidence="5" type="ORF">CK203_052122</name>
</gene>
<dbReference type="Gene3D" id="2.130.10.10">
    <property type="entry name" value="YVTN repeat-like/Quinoprotein amine dehydrogenase"/>
    <property type="match status" value="2"/>
</dbReference>
<dbReference type="PROSITE" id="PS50294">
    <property type="entry name" value="WD_REPEATS_REGION"/>
    <property type="match status" value="2"/>
</dbReference>
<feature type="region of interest" description="Disordered" evidence="4">
    <location>
        <begin position="471"/>
        <end position="497"/>
    </location>
</feature>
<dbReference type="PRINTS" id="PR00320">
    <property type="entry name" value="GPROTEINBRPT"/>
</dbReference>
<dbReference type="SUPFAM" id="SSF50978">
    <property type="entry name" value="WD40 repeat-like"/>
    <property type="match status" value="1"/>
</dbReference>
<evidence type="ECO:0000256" key="3">
    <source>
        <dbReference type="PROSITE-ProRule" id="PRU00221"/>
    </source>
</evidence>
<dbReference type="InterPro" id="IPR001680">
    <property type="entry name" value="WD40_rpt"/>
</dbReference>
<evidence type="ECO:0000256" key="4">
    <source>
        <dbReference type="SAM" id="MobiDB-lite"/>
    </source>
</evidence>
<dbReference type="PANTHER" id="PTHR44019:SF8">
    <property type="entry name" value="POC1 CENTRIOLAR PROTEIN HOMOLOG"/>
    <property type="match status" value="1"/>
</dbReference>
<accession>A0A438GHG4</accession>
<sequence>MSRWHRLTPKTAPDSHSLFSLSPSPQSHQCKTRLCALRQTGEGWRLPPPSPTWTPTLWPSVGATSTSKTSPTWPCPANSSKLLPILIPSGSVGSGPILFSLTLVLTKFHITNTPNMDSQAFGEHWPLQMPSTFSQASGVRESYLARRTALRQFKLFPLSETSLFRSETQREENVLVTSSCDHSIRLWWKGSCQRCFRGHNGPVSTLSDKLLGDGSGKVFASGGEDGTVRLWSLSSSGKRGQQALKATLYGHAKPVKLMTVAGHKTSLLVTISKDSKVRVWDTTTSSAVRSSCCVGMTSVLGAPVDMKCYESLLFVAAGSSVSTIDLRTMQRVITAAIGQHEVYSFDILPSKSLICTGGDGKAMLWDIRKSQETLKPEPVIEVDGHTGPVTLLHMDPYKIVTGGPEDDHVNVWELDTGTQTNTLACSSDEGPNSNPGCSAMAADGCRIVTASCGTEDGLVWFRDFTDATCPVSSSHEDKPASKFWDPQCYGDTENSDD</sequence>
<feature type="repeat" description="WD" evidence="3">
    <location>
        <begin position="382"/>
        <end position="422"/>
    </location>
</feature>
<dbReference type="SMART" id="SM00320">
    <property type="entry name" value="WD40"/>
    <property type="match status" value="5"/>
</dbReference>
<evidence type="ECO:0000313" key="5">
    <source>
        <dbReference type="EMBL" id="RVW71646.1"/>
    </source>
</evidence>
<dbReference type="PROSITE" id="PS00678">
    <property type="entry name" value="WD_REPEATS_1"/>
    <property type="match status" value="2"/>
</dbReference>
<keyword evidence="1 3" id="KW-0853">WD repeat</keyword>
<dbReference type="PROSITE" id="PS50082">
    <property type="entry name" value="WD_REPEATS_2"/>
    <property type="match status" value="3"/>
</dbReference>
<dbReference type="InterPro" id="IPR036322">
    <property type="entry name" value="WD40_repeat_dom_sf"/>
</dbReference>
<protein>
    <submittedName>
        <fullName evidence="5">F-box/WD repeat-containing protein sel-10</fullName>
    </submittedName>
</protein>
<feature type="region of interest" description="Disordered" evidence="4">
    <location>
        <begin position="1"/>
        <end position="27"/>
    </location>
</feature>